<sequence length="144" mass="15164">MECLLVFIVIVLAVESDSGTDVDLCMDEPPVEEKPIIPSTSFLSSGFSTTSSISSTTGFSTTTITSTTSSGTKKTTSSTSLPSISSVSSTESDPSLKFSEDSGKVNSNCGTASDRRSSPQIDLVDDAISETGKRIVHEFCFKHC</sequence>
<proteinExistence type="predicted"/>
<name>A0A0R3TQP6_RODNA</name>
<feature type="region of interest" description="Disordered" evidence="1">
    <location>
        <begin position="44"/>
        <end position="119"/>
    </location>
</feature>
<dbReference type="EMBL" id="UZAE01012781">
    <property type="protein sequence ID" value="VDO06625.1"/>
    <property type="molecule type" value="Genomic_DNA"/>
</dbReference>
<feature type="signal peptide" evidence="2">
    <location>
        <begin position="1"/>
        <end position="16"/>
    </location>
</feature>
<keyword evidence="2" id="KW-0732">Signal</keyword>
<keyword evidence="4" id="KW-1185">Reference proteome</keyword>
<dbReference type="Proteomes" id="UP000278807">
    <property type="component" value="Unassembled WGS sequence"/>
</dbReference>
<evidence type="ECO:0000313" key="3">
    <source>
        <dbReference type="EMBL" id="VDO06625.1"/>
    </source>
</evidence>
<evidence type="ECO:0000256" key="1">
    <source>
        <dbReference type="SAM" id="MobiDB-lite"/>
    </source>
</evidence>
<evidence type="ECO:0000313" key="5">
    <source>
        <dbReference type="WBParaSite" id="HNAJ_0000987401-mRNA-1"/>
    </source>
</evidence>
<evidence type="ECO:0000313" key="4">
    <source>
        <dbReference type="Proteomes" id="UP000278807"/>
    </source>
</evidence>
<organism evidence="5">
    <name type="scientific">Rodentolepis nana</name>
    <name type="common">Dwarf tapeworm</name>
    <name type="synonym">Hymenolepis nana</name>
    <dbReference type="NCBI Taxonomy" id="102285"/>
    <lineage>
        <taxon>Eukaryota</taxon>
        <taxon>Metazoa</taxon>
        <taxon>Spiralia</taxon>
        <taxon>Lophotrochozoa</taxon>
        <taxon>Platyhelminthes</taxon>
        <taxon>Cestoda</taxon>
        <taxon>Eucestoda</taxon>
        <taxon>Cyclophyllidea</taxon>
        <taxon>Hymenolepididae</taxon>
        <taxon>Rodentolepis</taxon>
    </lineage>
</organism>
<evidence type="ECO:0000256" key="2">
    <source>
        <dbReference type="SAM" id="SignalP"/>
    </source>
</evidence>
<feature type="chain" id="PRO_5043131991" evidence="2">
    <location>
        <begin position="17"/>
        <end position="144"/>
    </location>
</feature>
<accession>A0A0R3TQP6</accession>
<protein>
    <submittedName>
        <fullName evidence="3 5">Uncharacterized protein</fullName>
    </submittedName>
</protein>
<reference evidence="3 4" key="2">
    <citation type="submission" date="2018-11" db="EMBL/GenBank/DDBJ databases">
        <authorList>
            <consortium name="Pathogen Informatics"/>
        </authorList>
    </citation>
    <scope>NUCLEOTIDE SEQUENCE [LARGE SCALE GENOMIC DNA]</scope>
</reference>
<reference evidence="5" key="1">
    <citation type="submission" date="2017-02" db="UniProtKB">
        <authorList>
            <consortium name="WormBaseParasite"/>
        </authorList>
    </citation>
    <scope>IDENTIFICATION</scope>
</reference>
<gene>
    <name evidence="3" type="ORF">HNAJ_LOCUS9869</name>
</gene>
<dbReference type="AlphaFoldDB" id="A0A0R3TQP6"/>
<dbReference type="WBParaSite" id="HNAJ_0000987401-mRNA-1">
    <property type="protein sequence ID" value="HNAJ_0000987401-mRNA-1"/>
    <property type="gene ID" value="HNAJ_0000987401"/>
</dbReference>
<feature type="compositionally biased region" description="Low complexity" evidence="1">
    <location>
        <begin position="44"/>
        <end position="96"/>
    </location>
</feature>